<dbReference type="KEGG" id="arf:AR1Y2_3057"/>
<proteinExistence type="predicted"/>
<dbReference type="SUPFAM" id="SSF48452">
    <property type="entry name" value="TPR-like"/>
    <property type="match status" value="1"/>
</dbReference>
<accession>A0A4P8IHM4</accession>
<protein>
    <submittedName>
        <fullName evidence="3">Uncharacterized protein</fullName>
    </submittedName>
</protein>
<dbReference type="EMBL" id="CP040058">
    <property type="protein sequence ID" value="QCP36511.1"/>
    <property type="molecule type" value="Genomic_DNA"/>
</dbReference>
<gene>
    <name evidence="3" type="ORF">AR1Y2_3057</name>
</gene>
<name>A0A4P8IHM4_9FIRM</name>
<dbReference type="Gene3D" id="1.25.40.10">
    <property type="entry name" value="Tetratricopeptide repeat domain"/>
    <property type="match status" value="2"/>
</dbReference>
<evidence type="ECO:0000313" key="3">
    <source>
        <dbReference type="EMBL" id="QCP36511.1"/>
    </source>
</evidence>
<dbReference type="OrthoDB" id="305319at2"/>
<dbReference type="InterPro" id="IPR019734">
    <property type="entry name" value="TPR_rpt"/>
</dbReference>
<dbReference type="Pfam" id="PF13181">
    <property type="entry name" value="TPR_8"/>
    <property type="match status" value="1"/>
</dbReference>
<evidence type="ECO:0000256" key="1">
    <source>
        <dbReference type="ARBA" id="ARBA00022737"/>
    </source>
</evidence>
<dbReference type="Proteomes" id="UP000298653">
    <property type="component" value="Chromosome"/>
</dbReference>
<dbReference type="SMART" id="SM00028">
    <property type="entry name" value="TPR"/>
    <property type="match status" value="5"/>
</dbReference>
<keyword evidence="4" id="KW-1185">Reference proteome</keyword>
<dbReference type="Pfam" id="PF13424">
    <property type="entry name" value="TPR_12"/>
    <property type="match status" value="2"/>
</dbReference>
<evidence type="ECO:0000256" key="2">
    <source>
        <dbReference type="ARBA" id="ARBA00022803"/>
    </source>
</evidence>
<organism evidence="3 4">
    <name type="scientific">Anaerostipes rhamnosivorans</name>
    <dbReference type="NCBI Taxonomy" id="1229621"/>
    <lineage>
        <taxon>Bacteria</taxon>
        <taxon>Bacillati</taxon>
        <taxon>Bacillota</taxon>
        <taxon>Clostridia</taxon>
        <taxon>Lachnospirales</taxon>
        <taxon>Lachnospiraceae</taxon>
        <taxon>Anaerostipes</taxon>
    </lineage>
</organism>
<dbReference type="PANTHER" id="PTHR45641:SF19">
    <property type="entry name" value="NEPHROCYSTIN-3"/>
    <property type="match status" value="1"/>
</dbReference>
<dbReference type="PANTHER" id="PTHR45641">
    <property type="entry name" value="TETRATRICOPEPTIDE REPEAT PROTEIN (AFU_ORTHOLOGUE AFUA_6G03870)"/>
    <property type="match status" value="1"/>
</dbReference>
<dbReference type="AlphaFoldDB" id="A0A4P8IHM4"/>
<keyword evidence="1" id="KW-0677">Repeat</keyword>
<keyword evidence="2" id="KW-0802">TPR repeat</keyword>
<sequence>MKESKTDSGMLHNFYESLNQSYRTGDVQGIEKFLMDYEECLLESKRNRGMLVTVYNEQGSFYRQTGRYHHSIEAFRKAQDEIVFSLGTTCTEYAALVNNMAGTYRLAGRHDEAIRLFQDAVRIYREAGEEGSYACANVHKNLSLAYQETGKTEPAVSHLRLALDLVKDTEDHKQESVVIYSNLTALYHKAGSTLKAIQCMDQALQNFERYCGIKNAYYGASLNSLGGFLCGLGEYSRAIEVYKKAADYTLTCFGPNADCISSYQNMYWAYMHIGERTNAVQALTASAEVCLKLFGPEHEHTITIQNELMRITGREYSEY</sequence>
<evidence type="ECO:0000313" key="4">
    <source>
        <dbReference type="Proteomes" id="UP000298653"/>
    </source>
</evidence>
<reference evidence="3 4" key="1">
    <citation type="submission" date="2019-05" db="EMBL/GenBank/DDBJ databases">
        <title>Complete genome sequencing of Anaerostipes rhamnosivorans.</title>
        <authorList>
            <person name="Bui T.P.N."/>
            <person name="de Vos W.M."/>
        </authorList>
    </citation>
    <scope>NUCLEOTIDE SEQUENCE [LARGE SCALE GENOMIC DNA]</scope>
    <source>
        <strain evidence="3 4">1y2</strain>
    </source>
</reference>
<dbReference type="InterPro" id="IPR011990">
    <property type="entry name" value="TPR-like_helical_dom_sf"/>
</dbReference>
<dbReference type="RefSeq" id="WP_137329725.1">
    <property type="nucleotide sequence ID" value="NZ_CP040058.1"/>
</dbReference>